<dbReference type="Proteomes" id="UP000000271">
    <property type="component" value="Chromosome"/>
</dbReference>
<organism evidence="1 2">
    <name type="scientific">Bacillus selenitireducens (strain ATCC 700615 / DSM 15326 / MLS10)</name>
    <dbReference type="NCBI Taxonomy" id="439292"/>
    <lineage>
        <taxon>Bacteria</taxon>
        <taxon>Bacillati</taxon>
        <taxon>Bacillota</taxon>
        <taxon>Bacilli</taxon>
        <taxon>Bacillales</taxon>
        <taxon>Bacillaceae</taxon>
        <taxon>Salisediminibacterium</taxon>
    </lineage>
</organism>
<gene>
    <name evidence="1" type="ordered locus">Bsel_1264</name>
</gene>
<reference evidence="1" key="1">
    <citation type="submission" date="2009-10" db="EMBL/GenBank/DDBJ databases">
        <title>Complete sequence of Bacillus selenitireducens MLS10.</title>
        <authorList>
            <consortium name="US DOE Joint Genome Institute"/>
            <person name="Lucas S."/>
            <person name="Copeland A."/>
            <person name="Lapidus A."/>
            <person name="Glavina del Rio T."/>
            <person name="Dalin E."/>
            <person name="Tice H."/>
            <person name="Bruce D."/>
            <person name="Goodwin L."/>
            <person name="Pitluck S."/>
            <person name="Sims D."/>
            <person name="Brettin T."/>
            <person name="Detter J.C."/>
            <person name="Han C."/>
            <person name="Larimer F."/>
            <person name="Land M."/>
            <person name="Hauser L."/>
            <person name="Kyrpides N."/>
            <person name="Ovchinnikova G."/>
            <person name="Stolz J."/>
        </authorList>
    </citation>
    <scope>NUCLEOTIDE SEQUENCE [LARGE SCALE GENOMIC DNA]</scope>
    <source>
        <strain evidence="1">MLS10</strain>
    </source>
</reference>
<proteinExistence type="predicted"/>
<dbReference type="AlphaFoldDB" id="D6XSJ0"/>
<dbReference type="OrthoDB" id="2887093at2"/>
<dbReference type="RefSeq" id="WP_013172200.1">
    <property type="nucleotide sequence ID" value="NC_014219.1"/>
</dbReference>
<evidence type="ECO:0000313" key="2">
    <source>
        <dbReference type="Proteomes" id="UP000000271"/>
    </source>
</evidence>
<accession>D6XSJ0</accession>
<dbReference type="HOGENOM" id="CLU_2894558_0_0_9"/>
<keyword evidence="2" id="KW-1185">Reference proteome</keyword>
<sequence>MQHMPLGNIVLSVAPDLMNLLTSEERTHDIVLRNGTEHLSTHDVEEIVEAVIQRMKGSTRYH</sequence>
<dbReference type="STRING" id="439292.Bsel_1264"/>
<dbReference type="KEGG" id="bse:Bsel_1264"/>
<name>D6XSJ0_BACIE</name>
<dbReference type="EMBL" id="CP001791">
    <property type="protein sequence ID" value="ADH98776.1"/>
    <property type="molecule type" value="Genomic_DNA"/>
</dbReference>
<evidence type="ECO:0000313" key="1">
    <source>
        <dbReference type="EMBL" id="ADH98776.1"/>
    </source>
</evidence>
<protein>
    <submittedName>
        <fullName evidence="1">Uncharacterized protein</fullName>
    </submittedName>
</protein>